<accession>F6B947</accession>
<name>F6B947_DESCC</name>
<dbReference type="EMBL" id="CP002736">
    <property type="protein sequence ID" value="AEF94819.1"/>
    <property type="molecule type" value="Genomic_DNA"/>
</dbReference>
<evidence type="ECO:0000313" key="2">
    <source>
        <dbReference type="Proteomes" id="UP000009226"/>
    </source>
</evidence>
<dbReference type="Proteomes" id="UP000009226">
    <property type="component" value="Chromosome"/>
</dbReference>
<dbReference type="AlphaFoldDB" id="F6B947"/>
<dbReference type="KEGG" id="dca:Desca_1978"/>
<protein>
    <submittedName>
        <fullName evidence="1">Uncharacterized protein</fullName>
    </submittedName>
</protein>
<dbReference type="HOGENOM" id="CLU_3403163_0_0_9"/>
<proteinExistence type="predicted"/>
<gene>
    <name evidence="1" type="ordered locus">Desca_1978</name>
</gene>
<reference evidence="1 2" key="1">
    <citation type="submission" date="2011-05" db="EMBL/GenBank/DDBJ databases">
        <title>Complete sequence of Desulfotomaculum carboxydivorans CO-1-SRB.</title>
        <authorList>
            <consortium name="US DOE Joint Genome Institute"/>
            <person name="Lucas S."/>
            <person name="Han J."/>
            <person name="Lapidus A."/>
            <person name="Cheng J.-F."/>
            <person name="Goodwin L."/>
            <person name="Pitluck S."/>
            <person name="Peters L."/>
            <person name="Mikhailova N."/>
            <person name="Lu M."/>
            <person name="Han C."/>
            <person name="Tapia R."/>
            <person name="Land M."/>
            <person name="Hauser L."/>
            <person name="Kyrpides N."/>
            <person name="Ivanova N."/>
            <person name="Pagani I."/>
            <person name="Stams A."/>
            <person name="Plugge C."/>
            <person name="Muyzer G."/>
            <person name="Kuever J."/>
            <person name="Parshina S."/>
            <person name="Ivanova A."/>
            <person name="Nazina T."/>
            <person name="Woyke T."/>
        </authorList>
    </citation>
    <scope>NUCLEOTIDE SEQUENCE [LARGE SCALE GENOMIC DNA]</scope>
    <source>
        <strain evidence="2">DSM 14880 / VKM B-2319 / CO-1-SRB</strain>
    </source>
</reference>
<sequence length="30" mass="3476">MAEITKAKQLTDRNRDILKLQTALVVFVFI</sequence>
<evidence type="ECO:0000313" key="1">
    <source>
        <dbReference type="EMBL" id="AEF94819.1"/>
    </source>
</evidence>
<keyword evidence="2" id="KW-1185">Reference proteome</keyword>
<organism evidence="1 2">
    <name type="scientific">Desulfotomaculum nigrificans (strain DSM 14880 / VKM B-2319 / CO-1-SRB)</name>
    <name type="common">Desulfotomaculum carboxydivorans</name>
    <dbReference type="NCBI Taxonomy" id="868595"/>
    <lineage>
        <taxon>Bacteria</taxon>
        <taxon>Bacillati</taxon>
        <taxon>Bacillota</taxon>
        <taxon>Clostridia</taxon>
        <taxon>Eubacteriales</taxon>
        <taxon>Desulfotomaculaceae</taxon>
        <taxon>Desulfotomaculum</taxon>
    </lineage>
</organism>